<dbReference type="InterPro" id="IPR004919">
    <property type="entry name" value="GmrSD_N"/>
</dbReference>
<evidence type="ECO:0000313" key="2">
    <source>
        <dbReference type="EMBL" id="QTA79886.1"/>
    </source>
</evidence>
<accession>A0A975GG15</accession>
<dbReference type="EMBL" id="CP061799">
    <property type="protein sequence ID" value="QTA79886.1"/>
    <property type="molecule type" value="Genomic_DNA"/>
</dbReference>
<keyword evidence="3" id="KW-1185">Reference proteome</keyword>
<protein>
    <recommendedName>
        <fullName evidence="1">GmrSD restriction endonucleases N-terminal domain-containing protein</fullName>
    </recommendedName>
</protein>
<dbReference type="AlphaFoldDB" id="A0A975GG15"/>
<dbReference type="Proteomes" id="UP000663720">
    <property type="component" value="Chromosome"/>
</dbReference>
<gene>
    <name evidence="2" type="ORF">dnl_21680</name>
</gene>
<dbReference type="PANTHER" id="PTHR39639:SF1">
    <property type="entry name" value="DUF262 DOMAIN-CONTAINING PROTEIN"/>
    <property type="match status" value="1"/>
</dbReference>
<feature type="domain" description="GmrSD restriction endonucleases N-terminal" evidence="1">
    <location>
        <begin position="44"/>
        <end position="183"/>
    </location>
</feature>
<sequence>MTGITKEMADKAEAQIEAEMKNVDYDTREFTIEYIVDKYINGIENEDNELYVPDYQREFIWRYYRQSRFIESLILGIPIPLIFVAEIKDTGRLEIVDGSQRIRTLAAFLNNEFRLVGLNKLPLLNNFYFRDFPLSRQRKFKNTPMRMIVLSSKATPEVRNDMFDRINTSSVPLCPMEKRKGVYIGKFNDFIFSVAENEQFKKICPISIYFKDRQEEAELILRFFGFSDTYPDFVVDTTSLEKTGVANFLDKYMEIKNKTIDDNEIARKKEDFLKMIGFVEKTFPERGFAKYRDSEETSRSYFEAIAIGSHFALKENPNLVVNDIKWSHLDKNNPNELFRILSGRYHTHKPAKLKERIDYVKNEFLQRNKS</sequence>
<reference evidence="2" key="1">
    <citation type="journal article" date="2021" name="Microb. Physiol.">
        <title>Proteogenomic Insights into the Physiology of Marine, Sulfate-Reducing, Filamentous Desulfonema limicola and Desulfonema magnum.</title>
        <authorList>
            <person name="Schnaars V."/>
            <person name="Wohlbrand L."/>
            <person name="Scheve S."/>
            <person name="Hinrichs C."/>
            <person name="Reinhardt R."/>
            <person name="Rabus R."/>
        </authorList>
    </citation>
    <scope>NUCLEOTIDE SEQUENCE</scope>
    <source>
        <strain evidence="2">5ac10</strain>
    </source>
</reference>
<dbReference type="PANTHER" id="PTHR39639">
    <property type="entry name" value="CHROMOSOME 16, WHOLE GENOME SHOTGUN SEQUENCE"/>
    <property type="match status" value="1"/>
</dbReference>
<dbReference type="KEGG" id="dli:dnl_21680"/>
<proteinExistence type="predicted"/>
<evidence type="ECO:0000313" key="3">
    <source>
        <dbReference type="Proteomes" id="UP000663720"/>
    </source>
</evidence>
<dbReference type="Pfam" id="PF03235">
    <property type="entry name" value="GmrSD_N"/>
    <property type="match status" value="1"/>
</dbReference>
<name>A0A975GG15_9BACT</name>
<evidence type="ECO:0000259" key="1">
    <source>
        <dbReference type="Pfam" id="PF03235"/>
    </source>
</evidence>
<organism evidence="2 3">
    <name type="scientific">Desulfonema limicola</name>
    <dbReference type="NCBI Taxonomy" id="45656"/>
    <lineage>
        <taxon>Bacteria</taxon>
        <taxon>Pseudomonadati</taxon>
        <taxon>Thermodesulfobacteriota</taxon>
        <taxon>Desulfobacteria</taxon>
        <taxon>Desulfobacterales</taxon>
        <taxon>Desulfococcaceae</taxon>
        <taxon>Desulfonema</taxon>
    </lineage>
</organism>
<dbReference type="RefSeq" id="WP_207691587.1">
    <property type="nucleotide sequence ID" value="NZ_CP061799.1"/>
</dbReference>